<feature type="compositionally biased region" description="Polar residues" evidence="2">
    <location>
        <begin position="691"/>
        <end position="705"/>
    </location>
</feature>
<keyword evidence="1" id="KW-0479">Metal-binding</keyword>
<dbReference type="GO" id="GO:0008270">
    <property type="term" value="F:zinc ion binding"/>
    <property type="evidence" value="ECO:0007669"/>
    <property type="project" value="UniProtKB-KW"/>
</dbReference>
<accession>A0AAV6S5S7</accession>
<feature type="region of interest" description="Disordered" evidence="2">
    <location>
        <begin position="690"/>
        <end position="748"/>
    </location>
</feature>
<feature type="region of interest" description="Disordered" evidence="2">
    <location>
        <begin position="519"/>
        <end position="578"/>
    </location>
</feature>
<keyword evidence="1" id="KW-0863">Zinc-finger</keyword>
<dbReference type="Proteomes" id="UP000693946">
    <property type="component" value="Linkage Group LG15"/>
</dbReference>
<dbReference type="SMART" id="SM00355">
    <property type="entry name" value="ZnF_C2H2"/>
    <property type="match status" value="6"/>
</dbReference>
<organism evidence="4 5">
    <name type="scientific">Solea senegalensis</name>
    <name type="common">Senegalese sole</name>
    <dbReference type="NCBI Taxonomy" id="28829"/>
    <lineage>
        <taxon>Eukaryota</taxon>
        <taxon>Metazoa</taxon>
        <taxon>Chordata</taxon>
        <taxon>Craniata</taxon>
        <taxon>Vertebrata</taxon>
        <taxon>Euteleostomi</taxon>
        <taxon>Actinopterygii</taxon>
        <taxon>Neopterygii</taxon>
        <taxon>Teleostei</taxon>
        <taxon>Neoteleostei</taxon>
        <taxon>Acanthomorphata</taxon>
        <taxon>Carangaria</taxon>
        <taxon>Pleuronectiformes</taxon>
        <taxon>Pleuronectoidei</taxon>
        <taxon>Soleidae</taxon>
        <taxon>Solea</taxon>
    </lineage>
</organism>
<comment type="caution">
    <text evidence="4">The sequence shown here is derived from an EMBL/GenBank/DDBJ whole genome shotgun (WGS) entry which is preliminary data.</text>
</comment>
<keyword evidence="5" id="KW-1185">Reference proteome</keyword>
<reference evidence="4 5" key="1">
    <citation type="journal article" date="2021" name="Sci. Rep.">
        <title>Chromosome anchoring in Senegalese sole (Solea senegalensis) reveals sex-associated markers and genome rearrangements in flatfish.</title>
        <authorList>
            <person name="Guerrero-Cozar I."/>
            <person name="Gomez-Garrido J."/>
            <person name="Berbel C."/>
            <person name="Martinez-Blanch J.F."/>
            <person name="Alioto T."/>
            <person name="Claros M.G."/>
            <person name="Gagnaire P.A."/>
            <person name="Manchado M."/>
        </authorList>
    </citation>
    <scope>NUCLEOTIDE SEQUENCE [LARGE SCALE GENOMIC DNA]</scope>
    <source>
        <strain evidence="4">Sse05_10M</strain>
    </source>
</reference>
<dbReference type="InterPro" id="IPR013087">
    <property type="entry name" value="Znf_C2H2_type"/>
</dbReference>
<sequence>MKFITTVLAESRKPMDPMDISAATSTGVKKRRLKKKGRKWHKRPHLRKTAVQPPTMQSKDKCGPKKIAKEWEQSKVWPSSKRTPKEAQQSWCMTNDCENLLKFSCTQCSDNLEYGPKDLVRHFEDKHRGSPPVFSCHMCTFNTHQFSYLQIHLLSHKDTFSSCSICNDGVQRTWPEFSTHLTMCHCQNGRYSCETCRRFSTSDVGVFLEHIYVHNLGLEGAHDDLLLHTKDKNPKPTTLTCQHCGYEASQKWLLTKHIKTIHVCQNGDQRRKKKEVNSIAMKPNDPIPKMKPRLTRSAVREMCWLTQDCLSLPGREFLDKYCHLSDPQTTLEETQQFLMKSVAGETGDQNWTKALKTVLSNVPQDVNLHPKSENSIMSNSSDLTVLTVKNKITVAQNGAAFAKRLRRMTASDKETVLPGSAAEDARCIVDQSGCQSTVNDYLPCPQTDTKLHNNVLVSAQSETTECTQMEENIENHDLKTDQEIEEHRKKHQEPVQEDIINISSELKLKNESVKQTRINKVKPRRRRNRRCKRKTTSKKVDTRSTGLPLKIVLKKNPVKGKQWVSKSSSSSSGRDSAAQILQNGPLSEVHQQKLTEASKTDLCDLAEAIPPIPQSKQEDLMSDCTSGSIGSENMNSNDPGMLKEMPSAQLEIRDDLEKLLLFSQTGDDERSSAAEMESNLRADAETKLEMCSSNAQQLQTSGSDMSNHESDDKKTSAEEVSSLSSCSKSPSSVSQPVIIPPGDDSSLALSLEKSNHSVEGIRDGEVPVESCSDPLSSTHSLVEKAIQQEPSPASGHRRHPVPKHKERTLKLVAINPSQLVKRPAGDQPVVVLNHPDVDIPEVARIMEVVNRYRGEVQKVMLSRRTLNALSAMTGEAPKTHDPTEVPPDSAAVVKERFILKLKFRKLNKKKYEVVSAVSASREVVTKFRCWFCGRVFASQEMWMAHRQRHLLEWKRPSCENS</sequence>
<evidence type="ECO:0000256" key="1">
    <source>
        <dbReference type="PROSITE-ProRule" id="PRU00042"/>
    </source>
</evidence>
<keyword evidence="1" id="KW-0862">Zinc</keyword>
<name>A0AAV6S5S7_SOLSE</name>
<evidence type="ECO:0000256" key="2">
    <source>
        <dbReference type="SAM" id="MobiDB-lite"/>
    </source>
</evidence>
<evidence type="ECO:0000259" key="3">
    <source>
        <dbReference type="PROSITE" id="PS50157"/>
    </source>
</evidence>
<dbReference type="PROSITE" id="PS00028">
    <property type="entry name" value="ZINC_FINGER_C2H2_1"/>
    <property type="match status" value="1"/>
</dbReference>
<protein>
    <submittedName>
        <fullName evidence="4">Zinc finger 518A-like</fullName>
    </submittedName>
</protein>
<feature type="compositionally biased region" description="Low complexity" evidence="2">
    <location>
        <begin position="718"/>
        <end position="734"/>
    </location>
</feature>
<feature type="domain" description="C2H2-type" evidence="3">
    <location>
        <begin position="927"/>
        <end position="954"/>
    </location>
</feature>
<feature type="compositionally biased region" description="Basic residues" evidence="2">
    <location>
        <begin position="519"/>
        <end position="537"/>
    </location>
</feature>
<gene>
    <name evidence="4" type="ORF">JOB18_021685</name>
</gene>
<feature type="region of interest" description="Disordered" evidence="2">
    <location>
        <begin position="609"/>
        <end position="639"/>
    </location>
</feature>
<feature type="compositionally biased region" description="Polar residues" evidence="2">
    <location>
        <begin position="623"/>
        <end position="638"/>
    </location>
</feature>
<dbReference type="PROSITE" id="PS50157">
    <property type="entry name" value="ZINC_FINGER_C2H2_2"/>
    <property type="match status" value="1"/>
</dbReference>
<proteinExistence type="predicted"/>
<feature type="compositionally biased region" description="Basic and acidic residues" evidence="2">
    <location>
        <begin position="706"/>
        <end position="717"/>
    </location>
</feature>
<dbReference type="EMBL" id="JAGKHQ010000007">
    <property type="protein sequence ID" value="KAG7512158.1"/>
    <property type="molecule type" value="Genomic_DNA"/>
</dbReference>
<dbReference type="AlphaFoldDB" id="A0AAV6S5S7"/>
<evidence type="ECO:0000313" key="4">
    <source>
        <dbReference type="EMBL" id="KAG7512158.1"/>
    </source>
</evidence>
<evidence type="ECO:0000313" key="5">
    <source>
        <dbReference type="Proteomes" id="UP000693946"/>
    </source>
</evidence>
<feature type="region of interest" description="Disordered" evidence="2">
    <location>
        <begin position="16"/>
        <end position="63"/>
    </location>
</feature>
<feature type="compositionally biased region" description="Basic residues" evidence="2">
    <location>
        <begin position="28"/>
        <end position="48"/>
    </location>
</feature>